<evidence type="ECO:0000313" key="1">
    <source>
        <dbReference type="EMBL" id="PWJ28610.1"/>
    </source>
</evidence>
<accession>A0A2Y9BKY2</accession>
<dbReference type="Proteomes" id="UP000245845">
    <property type="component" value="Unassembled WGS sequence"/>
</dbReference>
<protein>
    <submittedName>
        <fullName evidence="1">Uncharacterized protein</fullName>
    </submittedName>
</protein>
<dbReference type="EMBL" id="QGDL01000008">
    <property type="protein sequence ID" value="PWJ28610.1"/>
    <property type="molecule type" value="Genomic_DNA"/>
</dbReference>
<proteinExistence type="predicted"/>
<dbReference type="RefSeq" id="WP_181368723.1">
    <property type="nucleotide sequence ID" value="NZ_BAAACK010000003.1"/>
</dbReference>
<evidence type="ECO:0000313" key="2">
    <source>
        <dbReference type="Proteomes" id="UP000245845"/>
    </source>
</evidence>
<organism evidence="1 2">
    <name type="scientific">Faecalicatena orotica</name>
    <dbReference type="NCBI Taxonomy" id="1544"/>
    <lineage>
        <taxon>Bacteria</taxon>
        <taxon>Bacillati</taxon>
        <taxon>Bacillota</taxon>
        <taxon>Clostridia</taxon>
        <taxon>Lachnospirales</taxon>
        <taxon>Lachnospiraceae</taxon>
        <taxon>Faecalicatena</taxon>
    </lineage>
</organism>
<comment type="caution">
    <text evidence="1">The sequence shown here is derived from an EMBL/GenBank/DDBJ whole genome shotgun (WGS) entry which is preliminary data.</text>
</comment>
<dbReference type="AlphaFoldDB" id="A0A2Y9BKY2"/>
<gene>
    <name evidence="1" type="ORF">A8806_108125</name>
</gene>
<keyword evidence="2" id="KW-1185">Reference proteome</keyword>
<reference evidence="1 2" key="1">
    <citation type="submission" date="2018-05" db="EMBL/GenBank/DDBJ databases">
        <title>The Hungate 1000. A catalogue of reference genomes from the rumen microbiome.</title>
        <authorList>
            <person name="Kelly W."/>
        </authorList>
    </citation>
    <scope>NUCLEOTIDE SEQUENCE [LARGE SCALE GENOMIC DNA]</scope>
    <source>
        <strain evidence="1 2">NLAE-zl-C242</strain>
    </source>
</reference>
<sequence>MKMNYPVHKLKYCRNCLNETLGVNLQRKNVYIYSYPMECRCCGESKNIVYKTRFPYNMILHFKLKRVWKDLFIEDELND</sequence>
<name>A0A2Y9BKY2_9FIRM</name>